<evidence type="ECO:0000256" key="9">
    <source>
        <dbReference type="ARBA" id="ARBA00023204"/>
    </source>
</evidence>
<keyword evidence="8" id="KW-0460">Magnesium</keyword>
<feature type="domain" description="Nudix hydrolase" evidence="17">
    <location>
        <begin position="1"/>
        <end position="125"/>
    </location>
</feature>
<dbReference type="CDD" id="cd03425">
    <property type="entry name" value="NUDIX_MutT_NudA_like"/>
    <property type="match status" value="1"/>
</dbReference>
<evidence type="ECO:0000256" key="2">
    <source>
        <dbReference type="ARBA" id="ARBA00005582"/>
    </source>
</evidence>
<dbReference type="EMBL" id="UGYW01000002">
    <property type="protein sequence ID" value="SUJ03930.1"/>
    <property type="molecule type" value="Genomic_DNA"/>
</dbReference>
<evidence type="ECO:0000256" key="11">
    <source>
        <dbReference type="ARBA" id="ARBA00036904"/>
    </source>
</evidence>
<dbReference type="PROSITE" id="PS00893">
    <property type="entry name" value="NUDIX_BOX"/>
    <property type="match status" value="1"/>
</dbReference>
<dbReference type="PRINTS" id="PR00502">
    <property type="entry name" value="NUDIXFAMILY"/>
</dbReference>
<dbReference type="GO" id="GO:0044715">
    <property type="term" value="F:8-oxo-dGDP phosphatase activity"/>
    <property type="evidence" value="ECO:0007669"/>
    <property type="project" value="TreeGrafter"/>
</dbReference>
<gene>
    <name evidence="18" type="primary">nudG</name>
    <name evidence="18" type="ORF">NCTC11388_01334</name>
</gene>
<name>A0A380BMK9_SPHSI</name>
<dbReference type="PANTHER" id="PTHR47707">
    <property type="entry name" value="8-OXO-DGTP DIPHOSPHATASE"/>
    <property type="match status" value="1"/>
</dbReference>
<evidence type="ECO:0000313" key="19">
    <source>
        <dbReference type="Proteomes" id="UP000254893"/>
    </source>
</evidence>
<dbReference type="GO" id="GO:0044716">
    <property type="term" value="F:8-oxo-GDP phosphatase activity"/>
    <property type="evidence" value="ECO:0007669"/>
    <property type="project" value="TreeGrafter"/>
</dbReference>
<dbReference type="GO" id="GO:0046872">
    <property type="term" value="F:metal ion binding"/>
    <property type="evidence" value="ECO:0007669"/>
    <property type="project" value="UniProtKB-KW"/>
</dbReference>
<keyword evidence="4" id="KW-0235">DNA replication</keyword>
<comment type="catalytic activity">
    <reaction evidence="10">
        <text>8-oxo-dGTP + H2O = 8-oxo-dGMP + diphosphate + H(+)</text>
        <dbReference type="Rhea" id="RHEA:31575"/>
        <dbReference type="ChEBI" id="CHEBI:15377"/>
        <dbReference type="ChEBI" id="CHEBI:15378"/>
        <dbReference type="ChEBI" id="CHEBI:33019"/>
        <dbReference type="ChEBI" id="CHEBI:63224"/>
        <dbReference type="ChEBI" id="CHEBI:77896"/>
        <dbReference type="EC" id="3.6.1.55"/>
    </reaction>
</comment>
<evidence type="ECO:0000256" key="15">
    <source>
        <dbReference type="ARBA" id="ARBA00041979"/>
    </source>
</evidence>
<dbReference type="Pfam" id="PF14815">
    <property type="entry name" value="NUDIX_4"/>
    <property type="match status" value="1"/>
</dbReference>
<dbReference type="GO" id="GO:0006260">
    <property type="term" value="P:DNA replication"/>
    <property type="evidence" value="ECO:0007669"/>
    <property type="project" value="UniProtKB-KW"/>
</dbReference>
<evidence type="ECO:0000256" key="3">
    <source>
        <dbReference type="ARBA" id="ARBA00022457"/>
    </source>
</evidence>
<evidence type="ECO:0000256" key="1">
    <source>
        <dbReference type="ARBA" id="ARBA00001946"/>
    </source>
</evidence>
<comment type="cofactor">
    <cofactor evidence="1">
        <name>Mg(2+)</name>
        <dbReference type="ChEBI" id="CHEBI:18420"/>
    </cofactor>
</comment>
<evidence type="ECO:0000256" key="16">
    <source>
        <dbReference type="ARBA" id="ARBA00042798"/>
    </source>
</evidence>
<evidence type="ECO:0000256" key="8">
    <source>
        <dbReference type="ARBA" id="ARBA00022842"/>
    </source>
</evidence>
<keyword evidence="6" id="KW-0227">DNA damage</keyword>
<dbReference type="Gene3D" id="3.90.79.10">
    <property type="entry name" value="Nucleoside Triphosphate Pyrophosphohydrolase"/>
    <property type="match status" value="1"/>
</dbReference>
<proteinExistence type="inferred from homology"/>
<dbReference type="AlphaFoldDB" id="A0A380BMK9"/>
<dbReference type="InterPro" id="IPR015797">
    <property type="entry name" value="NUDIX_hydrolase-like_dom_sf"/>
</dbReference>
<comment type="similarity">
    <text evidence="2">Belongs to the Nudix hydrolase family.</text>
</comment>
<comment type="catalytic activity">
    <reaction evidence="11">
        <text>8-oxo-GTP + H2O = 8-oxo-GMP + diphosphate + H(+)</text>
        <dbReference type="Rhea" id="RHEA:67616"/>
        <dbReference type="ChEBI" id="CHEBI:15377"/>
        <dbReference type="ChEBI" id="CHEBI:15378"/>
        <dbReference type="ChEBI" id="CHEBI:33019"/>
        <dbReference type="ChEBI" id="CHEBI:143553"/>
        <dbReference type="ChEBI" id="CHEBI:145694"/>
    </reaction>
</comment>
<evidence type="ECO:0000256" key="10">
    <source>
        <dbReference type="ARBA" id="ARBA00035861"/>
    </source>
</evidence>
<dbReference type="InterPro" id="IPR029119">
    <property type="entry name" value="MutY_C"/>
</dbReference>
<keyword evidence="5" id="KW-0479">Metal-binding</keyword>
<dbReference type="InterPro" id="IPR000086">
    <property type="entry name" value="NUDIX_hydrolase_dom"/>
</dbReference>
<dbReference type="PROSITE" id="PS51462">
    <property type="entry name" value="NUDIX"/>
    <property type="match status" value="1"/>
</dbReference>
<dbReference type="InterPro" id="IPR047127">
    <property type="entry name" value="MutT-like"/>
</dbReference>
<evidence type="ECO:0000256" key="6">
    <source>
        <dbReference type="ARBA" id="ARBA00022763"/>
    </source>
</evidence>
<keyword evidence="3" id="KW-0515">Mutator protein</keyword>
<dbReference type="GO" id="GO:0035539">
    <property type="term" value="F:8-oxo-7,8-dihydrodeoxyguanosine triphosphate pyrophosphatase activity"/>
    <property type="evidence" value="ECO:0007669"/>
    <property type="project" value="UniProtKB-EC"/>
</dbReference>
<dbReference type="GO" id="GO:0006281">
    <property type="term" value="P:DNA repair"/>
    <property type="evidence" value="ECO:0007669"/>
    <property type="project" value="UniProtKB-KW"/>
</dbReference>
<evidence type="ECO:0000256" key="4">
    <source>
        <dbReference type="ARBA" id="ARBA00022705"/>
    </source>
</evidence>
<dbReference type="GO" id="GO:0008413">
    <property type="term" value="F:8-oxo-7,8-dihydroguanosine triphosphate pyrophosphatase activity"/>
    <property type="evidence" value="ECO:0007669"/>
    <property type="project" value="TreeGrafter"/>
</dbReference>
<evidence type="ECO:0000256" key="14">
    <source>
        <dbReference type="ARBA" id="ARBA00041592"/>
    </source>
</evidence>
<keyword evidence="9" id="KW-0234">DNA repair</keyword>
<evidence type="ECO:0000256" key="13">
    <source>
        <dbReference type="ARBA" id="ARBA00040794"/>
    </source>
</evidence>
<evidence type="ECO:0000256" key="12">
    <source>
        <dbReference type="ARBA" id="ARBA00038905"/>
    </source>
</evidence>
<organism evidence="18 19">
    <name type="scientific">Sphingobacterium spiritivorum</name>
    <name type="common">Flavobacterium spiritivorum</name>
    <dbReference type="NCBI Taxonomy" id="258"/>
    <lineage>
        <taxon>Bacteria</taxon>
        <taxon>Pseudomonadati</taxon>
        <taxon>Bacteroidota</taxon>
        <taxon>Sphingobacteriia</taxon>
        <taxon>Sphingobacteriales</taxon>
        <taxon>Sphingobacteriaceae</taxon>
        <taxon>Sphingobacterium</taxon>
    </lineage>
</organism>
<sequence length="131" mass="15217">MLYVTCALIIHLEKILICQRSEKMKLPLKWEFPGGKIEAGESKKDCLIREIKEELHLHIEVNEPLQMVEHHYTDFSLQLFPFVCTVIAGELTPQEHAQAIWVSKQQLMNYDWAEADIPIVKEFLSGNIIKD</sequence>
<evidence type="ECO:0000313" key="18">
    <source>
        <dbReference type="EMBL" id="SUJ03930.1"/>
    </source>
</evidence>
<dbReference type="EC" id="3.6.1.55" evidence="12"/>
<reference evidence="18 19" key="1">
    <citation type="submission" date="2018-06" db="EMBL/GenBank/DDBJ databases">
        <authorList>
            <consortium name="Pathogen Informatics"/>
            <person name="Doyle S."/>
        </authorList>
    </citation>
    <scope>NUCLEOTIDE SEQUENCE [LARGE SCALE GENOMIC DNA]</scope>
    <source>
        <strain evidence="18 19">NCTC11388</strain>
    </source>
</reference>
<evidence type="ECO:0000256" key="5">
    <source>
        <dbReference type="ARBA" id="ARBA00022723"/>
    </source>
</evidence>
<dbReference type="Proteomes" id="UP000254893">
    <property type="component" value="Unassembled WGS sequence"/>
</dbReference>
<dbReference type="InterPro" id="IPR020476">
    <property type="entry name" value="Nudix_hydrolase"/>
</dbReference>
<protein>
    <recommendedName>
        <fullName evidence="13">8-oxo-dGTP diphosphatase</fullName>
        <ecNumber evidence="12">3.6.1.55</ecNumber>
    </recommendedName>
    <alternativeName>
        <fullName evidence="16">7,8-dihydro-8-oxoguanine-triphosphatase</fullName>
    </alternativeName>
    <alternativeName>
        <fullName evidence="15">Mutator protein MutT</fullName>
    </alternativeName>
    <alternativeName>
        <fullName evidence="14">dGTP pyrophosphohydrolase</fullName>
    </alternativeName>
</protein>
<dbReference type="SUPFAM" id="SSF55811">
    <property type="entry name" value="Nudix"/>
    <property type="match status" value="1"/>
</dbReference>
<dbReference type="InterPro" id="IPR020084">
    <property type="entry name" value="NUDIX_hydrolase_CS"/>
</dbReference>
<dbReference type="RefSeq" id="WP_115169550.1">
    <property type="nucleotide sequence ID" value="NZ_UGYW01000002.1"/>
</dbReference>
<evidence type="ECO:0000259" key="17">
    <source>
        <dbReference type="PROSITE" id="PS51462"/>
    </source>
</evidence>
<accession>A0A380BMK9</accession>
<keyword evidence="7 18" id="KW-0378">Hydrolase</keyword>
<evidence type="ECO:0000256" key="7">
    <source>
        <dbReference type="ARBA" id="ARBA00022801"/>
    </source>
</evidence>
<dbReference type="PANTHER" id="PTHR47707:SF1">
    <property type="entry name" value="NUDIX HYDROLASE FAMILY PROTEIN"/>
    <property type="match status" value="1"/>
</dbReference>